<dbReference type="InterPro" id="IPR054239">
    <property type="entry name" value="DUF6966"/>
</dbReference>
<sequence>MDDDRQRIVAEAESKLFEKLSQMLEVLGDGNWSEHFRKVREELTNAKTWAQKNAAAARIRLVYGGMGSFNDWHVDGNVDGMDFDDLRTELYELSWTYERPEVARALLRKEGLA</sequence>
<feature type="domain" description="DUF6966" evidence="1">
    <location>
        <begin position="28"/>
        <end position="75"/>
    </location>
</feature>
<protein>
    <recommendedName>
        <fullName evidence="1">DUF6966 domain-containing protein</fullName>
    </recommendedName>
</protein>
<dbReference type="EMBL" id="PUHZ01000013">
    <property type="protein sequence ID" value="PQO45775.1"/>
    <property type="molecule type" value="Genomic_DNA"/>
</dbReference>
<dbReference type="Proteomes" id="UP000237819">
    <property type="component" value="Unassembled WGS sequence"/>
</dbReference>
<evidence type="ECO:0000259" key="1">
    <source>
        <dbReference type="Pfam" id="PF22294"/>
    </source>
</evidence>
<name>A0A2S8GMX7_9BACT</name>
<proteinExistence type="predicted"/>
<evidence type="ECO:0000313" key="3">
    <source>
        <dbReference type="Proteomes" id="UP000237819"/>
    </source>
</evidence>
<dbReference type="OrthoDB" id="1449298at2"/>
<organism evidence="2 3">
    <name type="scientific">Blastopirellula marina</name>
    <dbReference type="NCBI Taxonomy" id="124"/>
    <lineage>
        <taxon>Bacteria</taxon>
        <taxon>Pseudomonadati</taxon>
        <taxon>Planctomycetota</taxon>
        <taxon>Planctomycetia</taxon>
        <taxon>Pirellulales</taxon>
        <taxon>Pirellulaceae</taxon>
        <taxon>Blastopirellula</taxon>
    </lineage>
</organism>
<gene>
    <name evidence="2" type="ORF">C5Y93_12675</name>
</gene>
<dbReference type="AlphaFoldDB" id="A0A2S8GMX7"/>
<dbReference type="Pfam" id="PF22294">
    <property type="entry name" value="DUF6966"/>
    <property type="match status" value="1"/>
</dbReference>
<reference evidence="2 3" key="1">
    <citation type="submission" date="2018-02" db="EMBL/GenBank/DDBJ databases">
        <title>Comparative genomes isolates from brazilian mangrove.</title>
        <authorList>
            <person name="Araujo J.E."/>
            <person name="Taketani R.G."/>
            <person name="Silva M.C.P."/>
            <person name="Loureco M.V."/>
            <person name="Andreote F.D."/>
        </authorList>
    </citation>
    <scope>NUCLEOTIDE SEQUENCE [LARGE SCALE GENOMIC DNA]</scope>
    <source>
        <strain evidence="2 3">Nap-Phe MGV</strain>
    </source>
</reference>
<dbReference type="RefSeq" id="WP_105335799.1">
    <property type="nucleotide sequence ID" value="NZ_PUHZ01000013.1"/>
</dbReference>
<comment type="caution">
    <text evidence="2">The sequence shown here is derived from an EMBL/GenBank/DDBJ whole genome shotgun (WGS) entry which is preliminary data.</text>
</comment>
<accession>A0A2S8GMX7</accession>
<evidence type="ECO:0000313" key="2">
    <source>
        <dbReference type="EMBL" id="PQO45775.1"/>
    </source>
</evidence>